<evidence type="ECO:0000313" key="1">
    <source>
        <dbReference type="EMBL" id="KDQ60690.1"/>
    </source>
</evidence>
<keyword evidence="2" id="KW-1185">Reference proteome</keyword>
<dbReference type="HOGENOM" id="CLU_1245539_0_0_1"/>
<protein>
    <submittedName>
        <fullName evidence="1">Uncharacterized protein</fullName>
    </submittedName>
</protein>
<proteinExistence type="predicted"/>
<accession>A0A067Q3E9</accession>
<dbReference type="InParanoid" id="A0A067Q3E9"/>
<evidence type="ECO:0000313" key="2">
    <source>
        <dbReference type="Proteomes" id="UP000027265"/>
    </source>
</evidence>
<gene>
    <name evidence="1" type="ORF">JAAARDRAFT_558391</name>
</gene>
<dbReference type="EMBL" id="KL197713">
    <property type="protein sequence ID" value="KDQ60690.1"/>
    <property type="molecule type" value="Genomic_DNA"/>
</dbReference>
<sequence length="222" mass="26042">MKTTLSYILAIRRRQSESPGLTSTLRRSLLRRRRPTVTHSSRSRRRDSWARWRSSHSRRSEPTGSWSWPIVGWEGSWSSTELWARRGCLARSLATRPTWWRHTVRWHSMGRHPMWWHTVGGHSVGRHTVRWRRATMLLGGLWARTRMWRGTGAWVSESDRRTSSRVVGCGPASWCGWGRYWRVLLCGFDYLVTSYFGKEKGLKVPAEIRSEVHILKQIQSST</sequence>
<organism evidence="1 2">
    <name type="scientific">Jaapia argillacea MUCL 33604</name>
    <dbReference type="NCBI Taxonomy" id="933084"/>
    <lineage>
        <taxon>Eukaryota</taxon>
        <taxon>Fungi</taxon>
        <taxon>Dikarya</taxon>
        <taxon>Basidiomycota</taxon>
        <taxon>Agaricomycotina</taxon>
        <taxon>Agaricomycetes</taxon>
        <taxon>Agaricomycetidae</taxon>
        <taxon>Jaapiales</taxon>
        <taxon>Jaapiaceae</taxon>
        <taxon>Jaapia</taxon>
    </lineage>
</organism>
<dbReference type="Proteomes" id="UP000027265">
    <property type="component" value="Unassembled WGS sequence"/>
</dbReference>
<reference evidence="2" key="1">
    <citation type="journal article" date="2014" name="Proc. Natl. Acad. Sci. U.S.A.">
        <title>Extensive sampling of basidiomycete genomes demonstrates inadequacy of the white-rot/brown-rot paradigm for wood decay fungi.</title>
        <authorList>
            <person name="Riley R."/>
            <person name="Salamov A.A."/>
            <person name="Brown D.W."/>
            <person name="Nagy L.G."/>
            <person name="Floudas D."/>
            <person name="Held B.W."/>
            <person name="Levasseur A."/>
            <person name="Lombard V."/>
            <person name="Morin E."/>
            <person name="Otillar R."/>
            <person name="Lindquist E.A."/>
            <person name="Sun H."/>
            <person name="LaButti K.M."/>
            <person name="Schmutz J."/>
            <person name="Jabbour D."/>
            <person name="Luo H."/>
            <person name="Baker S.E."/>
            <person name="Pisabarro A.G."/>
            <person name="Walton J.D."/>
            <person name="Blanchette R.A."/>
            <person name="Henrissat B."/>
            <person name="Martin F."/>
            <person name="Cullen D."/>
            <person name="Hibbett D.S."/>
            <person name="Grigoriev I.V."/>
        </authorList>
    </citation>
    <scope>NUCLEOTIDE SEQUENCE [LARGE SCALE GENOMIC DNA]</scope>
    <source>
        <strain evidence="2">MUCL 33604</strain>
    </source>
</reference>
<name>A0A067Q3E9_9AGAM</name>
<dbReference type="AlphaFoldDB" id="A0A067Q3E9"/>